<dbReference type="HOGENOM" id="CLU_3268859_0_0_3"/>
<proteinExistence type="predicted"/>
<dbReference type="EMBL" id="CP000806">
    <property type="protein sequence ID" value="ACB53427.1"/>
    <property type="molecule type" value="Genomic_DNA"/>
</dbReference>
<name>B1WQX5_CROS5</name>
<protein>
    <submittedName>
        <fullName evidence="1">Uncharacterized protein</fullName>
    </submittedName>
</protein>
<dbReference type="AlphaFoldDB" id="B1WQX5"/>
<reference evidence="1 2" key="1">
    <citation type="journal article" date="2008" name="Proc. Natl. Acad. Sci. U.S.A.">
        <title>The genome of Cyanothece 51142, a unicellular diazotrophic cyanobacterium important in the marine nitrogen cycle.</title>
        <authorList>
            <person name="Welsh E.A."/>
            <person name="Liberton M."/>
            <person name="Stoeckel J."/>
            <person name="Loh T."/>
            <person name="Elvitigala T."/>
            <person name="Wang C."/>
            <person name="Wollam A."/>
            <person name="Fulton R.S."/>
            <person name="Clifton S.W."/>
            <person name="Jacobs J.M."/>
            <person name="Aurora R."/>
            <person name="Ghosh B.K."/>
            <person name="Sherman L.A."/>
            <person name="Smith R.D."/>
            <person name="Wilson R.K."/>
            <person name="Pakrasi H.B."/>
        </authorList>
    </citation>
    <scope>NUCLEOTIDE SEQUENCE [LARGE SCALE GENOMIC DNA]</scope>
    <source>
        <strain evidence="2">ATCC 51142 / BH68</strain>
    </source>
</reference>
<evidence type="ECO:0000313" key="2">
    <source>
        <dbReference type="Proteomes" id="UP000001203"/>
    </source>
</evidence>
<evidence type="ECO:0000313" key="1">
    <source>
        <dbReference type="EMBL" id="ACB53427.1"/>
    </source>
</evidence>
<sequence>MTEKGFLTALRTSFTRRNKEDFLNFPFLLPQITILMGLFEP</sequence>
<dbReference type="Proteomes" id="UP000001203">
    <property type="component" value="Chromosome circular"/>
</dbReference>
<keyword evidence="2" id="KW-1185">Reference proteome</keyword>
<dbReference type="STRING" id="43989.cce_4079"/>
<gene>
    <name evidence="1" type="ordered locus">cce_4079</name>
</gene>
<accession>B1WQX5</accession>
<dbReference type="KEGG" id="cyt:cce_4079"/>
<organism evidence="1 2">
    <name type="scientific">Crocosphaera subtropica (strain ATCC 51142 / BH68)</name>
    <name type="common">Cyanothece sp. (strain ATCC 51142)</name>
    <dbReference type="NCBI Taxonomy" id="43989"/>
    <lineage>
        <taxon>Bacteria</taxon>
        <taxon>Bacillati</taxon>
        <taxon>Cyanobacteriota</taxon>
        <taxon>Cyanophyceae</taxon>
        <taxon>Oscillatoriophycideae</taxon>
        <taxon>Chroococcales</taxon>
        <taxon>Aphanothecaceae</taxon>
        <taxon>Crocosphaera</taxon>
        <taxon>Crocosphaera subtropica</taxon>
    </lineage>
</organism>